<dbReference type="EMBL" id="ON454484">
    <property type="protein sequence ID" value="WMC09173.1"/>
    <property type="molecule type" value="mRNA"/>
</dbReference>
<evidence type="ECO:0000256" key="4">
    <source>
        <dbReference type="PROSITE-ProRule" id="PRU00023"/>
    </source>
</evidence>
<dbReference type="SMART" id="SM00248">
    <property type="entry name" value="ANK"/>
    <property type="match status" value="3"/>
</dbReference>
<dbReference type="Gene3D" id="1.25.40.20">
    <property type="entry name" value="Ankyrin repeat-containing domain"/>
    <property type="match status" value="1"/>
</dbReference>
<dbReference type="SMART" id="SM00225">
    <property type="entry name" value="BTB"/>
    <property type="match status" value="1"/>
</dbReference>
<keyword evidence="2" id="KW-0611">Plant defense</keyword>
<dbReference type="GO" id="GO:0005634">
    <property type="term" value="C:nucleus"/>
    <property type="evidence" value="ECO:0007669"/>
    <property type="project" value="TreeGrafter"/>
</dbReference>
<reference evidence="8" key="1">
    <citation type="submission" date="2022-05" db="EMBL/GenBank/DDBJ databases">
        <authorList>
            <person name="Chen Y."/>
            <person name="Zhang M."/>
            <person name="Fu C."/>
            <person name="Yu L."/>
        </authorList>
    </citation>
    <scope>NUCLEOTIDE SEQUENCE</scope>
</reference>
<dbReference type="PROSITE" id="PS52046">
    <property type="entry name" value="ZF_C2HC_NPR"/>
    <property type="match status" value="1"/>
</dbReference>
<dbReference type="PROSITE" id="PS50297">
    <property type="entry name" value="ANK_REP_REGION"/>
    <property type="match status" value="1"/>
</dbReference>
<dbReference type="InterPro" id="IPR057250">
    <property type="entry name" value="Znf_C2HC_NPR-type"/>
</dbReference>
<dbReference type="InterPro" id="IPR011333">
    <property type="entry name" value="SKP1/BTB/POZ_sf"/>
</dbReference>
<dbReference type="InterPro" id="IPR002110">
    <property type="entry name" value="Ankyrin_rpt"/>
</dbReference>
<comment type="pathway">
    <text evidence="1">Protein modification; protein ubiquitination.</text>
</comment>
<dbReference type="GO" id="GO:2000031">
    <property type="term" value="P:regulation of salicylic acid mediated signaling pathway"/>
    <property type="evidence" value="ECO:0007669"/>
    <property type="project" value="InterPro"/>
</dbReference>
<dbReference type="GO" id="GO:0042742">
    <property type="term" value="P:defense response to bacterium"/>
    <property type="evidence" value="ECO:0007669"/>
    <property type="project" value="TreeGrafter"/>
</dbReference>
<evidence type="ECO:0000259" key="7">
    <source>
        <dbReference type="PROSITE" id="PS52046"/>
    </source>
</evidence>
<dbReference type="GO" id="GO:0009862">
    <property type="term" value="P:systemic acquired resistance, salicylic acid mediated signaling pathway"/>
    <property type="evidence" value="ECO:0007669"/>
    <property type="project" value="InterPro"/>
</dbReference>
<evidence type="ECO:0000256" key="3">
    <source>
        <dbReference type="ARBA" id="ARBA00044947"/>
    </source>
</evidence>
<dbReference type="PROSITE" id="PS50088">
    <property type="entry name" value="ANK_REPEAT"/>
    <property type="match status" value="1"/>
</dbReference>
<dbReference type="Pfam" id="PF00651">
    <property type="entry name" value="BTB"/>
    <property type="match status" value="1"/>
</dbReference>
<dbReference type="InterPro" id="IPR000210">
    <property type="entry name" value="BTB/POZ_dom"/>
</dbReference>
<dbReference type="Pfam" id="PF12313">
    <property type="entry name" value="NPR1_like_C"/>
    <property type="match status" value="1"/>
</dbReference>
<evidence type="ECO:0000256" key="1">
    <source>
        <dbReference type="ARBA" id="ARBA00004906"/>
    </source>
</evidence>
<evidence type="ECO:0000256" key="2">
    <source>
        <dbReference type="ARBA" id="ARBA00022821"/>
    </source>
</evidence>
<evidence type="ECO:0000259" key="6">
    <source>
        <dbReference type="PROSITE" id="PS50097"/>
    </source>
</evidence>
<dbReference type="InterPro" id="IPR044292">
    <property type="entry name" value="NPR"/>
</dbReference>
<name>A0AA50KKB8_TAXCH</name>
<protein>
    <submittedName>
        <fullName evidence="8">NPR3</fullName>
    </submittedName>
</protein>
<feature type="domain" description="C2HC NPR-type" evidence="7">
    <location>
        <begin position="155"/>
        <end position="169"/>
    </location>
</feature>
<evidence type="ECO:0000256" key="5">
    <source>
        <dbReference type="SAM" id="MobiDB-lite"/>
    </source>
</evidence>
<comment type="similarity">
    <text evidence="3">Belongs to the plant 'ANKYRIN-BTB/POZ' family. 'NPR1-like' subfamily.</text>
</comment>
<dbReference type="PANTHER" id="PTHR46475:SF2">
    <property type="entry name" value="REGULATORY PROTEIN NPR3"/>
    <property type="match status" value="1"/>
</dbReference>
<reference evidence="8" key="2">
    <citation type="journal article" date="2023" name="Int. J. Biol. Macromol.">
        <title>miR5298b regulated taxol biosynthesis by acting on TcNPR3, resulting in an alleviation of the strong inhibition of the TcNPR3-TcTGA6 complex in Taxus chinensis.</title>
        <authorList>
            <person name="Chen Y."/>
            <person name="Zhang M."/>
            <person name="Zhang W."/>
            <person name="Wang Y."/>
            <person name="Zhang H."/>
            <person name="Yang L."/>
            <person name="Yu L."/>
            <person name="Fu C."/>
        </authorList>
    </citation>
    <scope>NUCLEOTIDE SEQUENCE</scope>
</reference>
<keyword evidence="4" id="KW-0040">ANK repeat</keyword>
<feature type="domain" description="BTB" evidence="6">
    <location>
        <begin position="77"/>
        <end position="152"/>
    </location>
</feature>
<proteinExistence type="evidence at transcript level"/>
<dbReference type="GO" id="GO:0050832">
    <property type="term" value="P:defense response to fungus"/>
    <property type="evidence" value="ECO:0007669"/>
    <property type="project" value="TreeGrafter"/>
</dbReference>
<evidence type="ECO:0000313" key="8">
    <source>
        <dbReference type="EMBL" id="WMC09173.1"/>
    </source>
</evidence>
<dbReference type="SUPFAM" id="SSF48403">
    <property type="entry name" value="Ankyrin repeat"/>
    <property type="match status" value="1"/>
</dbReference>
<organism evidence="8">
    <name type="scientific">Taxus chinensis</name>
    <name type="common">Chinese yew</name>
    <name type="synonym">Taxus wallichiana var. chinensis</name>
    <dbReference type="NCBI Taxonomy" id="29808"/>
    <lineage>
        <taxon>Eukaryota</taxon>
        <taxon>Viridiplantae</taxon>
        <taxon>Streptophyta</taxon>
        <taxon>Embryophyta</taxon>
        <taxon>Tracheophyta</taxon>
        <taxon>Spermatophyta</taxon>
        <taxon>Pinopsida</taxon>
        <taxon>Pinidae</taxon>
        <taxon>Conifers II</taxon>
        <taxon>Cupressales</taxon>
        <taxon>Taxaceae</taxon>
        <taxon>Taxus</taxon>
    </lineage>
</organism>
<dbReference type="Pfam" id="PF12796">
    <property type="entry name" value="Ank_2"/>
    <property type="match status" value="1"/>
</dbReference>
<accession>A0AA50KKB8</accession>
<feature type="region of interest" description="Disordered" evidence="5">
    <location>
        <begin position="570"/>
        <end position="600"/>
    </location>
</feature>
<feature type="repeat" description="ANK" evidence="4">
    <location>
        <begin position="340"/>
        <end position="365"/>
    </location>
</feature>
<dbReference type="Gene3D" id="3.30.710.10">
    <property type="entry name" value="Potassium Channel Kv1.1, Chain A"/>
    <property type="match status" value="1"/>
</dbReference>
<dbReference type="PROSITE" id="PS50097">
    <property type="entry name" value="BTB"/>
    <property type="match status" value="1"/>
</dbReference>
<dbReference type="CDD" id="cd18310">
    <property type="entry name" value="BTB_POZ_NPR_plant"/>
    <property type="match status" value="1"/>
</dbReference>
<dbReference type="InterPro" id="IPR021094">
    <property type="entry name" value="NPR1/NIM1-like_C"/>
</dbReference>
<dbReference type="GO" id="GO:2000022">
    <property type="term" value="P:regulation of jasmonic acid mediated signaling pathway"/>
    <property type="evidence" value="ECO:0007669"/>
    <property type="project" value="InterPro"/>
</dbReference>
<dbReference type="AlphaFoldDB" id="A0AA50KKB8"/>
<dbReference type="InterPro" id="IPR036770">
    <property type="entry name" value="Ankyrin_rpt-contain_sf"/>
</dbReference>
<dbReference type="SUPFAM" id="SSF54695">
    <property type="entry name" value="POZ domain"/>
    <property type="match status" value="1"/>
</dbReference>
<sequence length="600" mass="66211">MAQISLNAFSPSFNSSSIVSNNSSYRSISSPVGEPGAYSVDSCPIQGGASNGPEIAALQKLSLNIESLLSGSDIDCSDAEIVVEGHHVPVHRCILAARSSFFKEKFFSGNSQAGNAKLQYDLKDWMIQGYVGYDAFMILLGYLYSGKVKTPPPGVCTCIDLTCVHDACRPAVDFAVQLMYGAHVFIIPELVSLSQRRLLNFVEKALVEDVIPIVMAANACGAGNDQLLNRCIHRMARSDLDTVALEKELPQEVVNIVLKLRSDSDGTSTLAPVDKNIRRIQRALDSDDIELVKLLLEEGEGRTTLNAAYALHYAAAYCDPKVTAELLELQNADVNLMNRRGYTVLHIAAMRRNPRTIAALLTKGARPSDLTLDDRTALQISRRLTRAIDYYQPTAQGKESPTDRLCIEILERAEIENPLVATVPLSLSFAGEDMRIKLLYFENRVALAKLLFPTEAKVAMEIAQVDMTSEYTGFGASSAVPGHIRTAMDLNETPTAAMKKKLNSRMDALSRTVELGKRFFPRCSEILNKFMDDDLSELTCLEKGTPDEQRVKRQRYDELKGDLSEAFNKDKAEFEKSGMSSSSSSSSLRDGMRYRTLKNR</sequence>
<dbReference type="PANTHER" id="PTHR46475">
    <property type="entry name" value="REGULATORY PROTEIN NPR3"/>
    <property type="match status" value="1"/>
</dbReference>